<dbReference type="EMBL" id="CP137308">
    <property type="protein sequence ID" value="WQF82274.1"/>
    <property type="molecule type" value="Genomic_DNA"/>
</dbReference>
<keyword evidence="8 11" id="KW-0472">Membrane</keyword>
<proteinExistence type="predicted"/>
<evidence type="ECO:0000256" key="10">
    <source>
        <dbReference type="SAM" id="MobiDB-lite"/>
    </source>
</evidence>
<evidence type="ECO:0000256" key="1">
    <source>
        <dbReference type="ARBA" id="ARBA00004141"/>
    </source>
</evidence>
<gene>
    <name evidence="13" type="ORF">CDEST_07288</name>
</gene>
<evidence type="ECO:0000256" key="11">
    <source>
        <dbReference type="SAM" id="Phobius"/>
    </source>
</evidence>
<keyword evidence="2" id="KW-0813">Transport</keyword>
<feature type="transmembrane region" description="Helical" evidence="11">
    <location>
        <begin position="98"/>
        <end position="121"/>
    </location>
</feature>
<dbReference type="InterPro" id="IPR038770">
    <property type="entry name" value="Na+/solute_symporter_sf"/>
</dbReference>
<dbReference type="GO" id="GO:0015297">
    <property type="term" value="F:antiporter activity"/>
    <property type="evidence" value="ECO:0007669"/>
    <property type="project" value="UniProtKB-KW"/>
</dbReference>
<dbReference type="GO" id="GO:0006814">
    <property type="term" value="P:sodium ion transport"/>
    <property type="evidence" value="ECO:0007669"/>
    <property type="project" value="UniProtKB-KW"/>
</dbReference>
<comment type="subcellular location">
    <subcellularLocation>
        <location evidence="1">Membrane</location>
        <topology evidence="1">Multi-pass membrane protein</topology>
    </subcellularLocation>
</comment>
<feature type="transmembrane region" description="Helical" evidence="11">
    <location>
        <begin position="388"/>
        <end position="411"/>
    </location>
</feature>
<accession>A0AAX4IG66</accession>
<dbReference type="GeneID" id="87943791"/>
<evidence type="ECO:0000259" key="12">
    <source>
        <dbReference type="Pfam" id="PF00999"/>
    </source>
</evidence>
<dbReference type="PANTHER" id="PTHR43562:SF3">
    <property type="entry name" value="SODIUM ION_PROTON EXCHANGER (EUROFUNG)"/>
    <property type="match status" value="1"/>
</dbReference>
<feature type="transmembrane region" description="Helical" evidence="11">
    <location>
        <begin position="14"/>
        <end position="31"/>
    </location>
</feature>
<name>A0AAX4IG66_9PEZI</name>
<dbReference type="Gene3D" id="1.20.1530.20">
    <property type="match status" value="2"/>
</dbReference>
<dbReference type="GO" id="GO:1902600">
    <property type="term" value="P:proton transmembrane transport"/>
    <property type="evidence" value="ECO:0007669"/>
    <property type="project" value="InterPro"/>
</dbReference>
<evidence type="ECO:0000256" key="2">
    <source>
        <dbReference type="ARBA" id="ARBA00022448"/>
    </source>
</evidence>
<feature type="compositionally biased region" description="Basic and acidic residues" evidence="10">
    <location>
        <begin position="459"/>
        <end position="470"/>
    </location>
</feature>
<dbReference type="PANTHER" id="PTHR43562">
    <property type="entry name" value="NAPA-TYPE SODIUM/HYDROGEN ANTIPORTER"/>
    <property type="match status" value="1"/>
</dbReference>
<dbReference type="KEGG" id="cdet:87943791"/>
<evidence type="ECO:0000256" key="8">
    <source>
        <dbReference type="ARBA" id="ARBA00023136"/>
    </source>
</evidence>
<feature type="domain" description="Cation/H+ exchanger transmembrane" evidence="12">
    <location>
        <begin position="42"/>
        <end position="286"/>
    </location>
</feature>
<keyword evidence="9" id="KW-0739">Sodium transport</keyword>
<evidence type="ECO:0000256" key="6">
    <source>
        <dbReference type="ARBA" id="ARBA00023053"/>
    </source>
</evidence>
<feature type="transmembrane region" description="Helical" evidence="11">
    <location>
        <begin position="248"/>
        <end position="276"/>
    </location>
</feature>
<evidence type="ECO:0000256" key="5">
    <source>
        <dbReference type="ARBA" id="ARBA00022989"/>
    </source>
</evidence>
<keyword evidence="5 11" id="KW-1133">Transmembrane helix</keyword>
<feature type="transmembrane region" description="Helical" evidence="11">
    <location>
        <begin position="127"/>
        <end position="148"/>
    </location>
</feature>
<feature type="transmembrane region" description="Helical" evidence="11">
    <location>
        <begin position="547"/>
        <end position="570"/>
    </location>
</feature>
<dbReference type="RefSeq" id="XP_062779498.1">
    <property type="nucleotide sequence ID" value="XM_062923447.1"/>
</dbReference>
<keyword evidence="7" id="KW-0406">Ion transport</keyword>
<evidence type="ECO:0000256" key="9">
    <source>
        <dbReference type="ARBA" id="ARBA00023201"/>
    </source>
</evidence>
<evidence type="ECO:0000256" key="4">
    <source>
        <dbReference type="ARBA" id="ARBA00022692"/>
    </source>
</evidence>
<evidence type="ECO:0000256" key="7">
    <source>
        <dbReference type="ARBA" id="ARBA00023065"/>
    </source>
</evidence>
<feature type="transmembrane region" description="Helical" evidence="11">
    <location>
        <begin position="68"/>
        <end position="86"/>
    </location>
</feature>
<feature type="transmembrane region" description="Helical" evidence="11">
    <location>
        <begin position="38"/>
        <end position="56"/>
    </location>
</feature>
<dbReference type="GO" id="GO:0016020">
    <property type="term" value="C:membrane"/>
    <property type="evidence" value="ECO:0007669"/>
    <property type="project" value="UniProtKB-SubCell"/>
</dbReference>
<feature type="region of interest" description="Disordered" evidence="10">
    <location>
        <begin position="438"/>
        <end position="498"/>
    </location>
</feature>
<evidence type="ECO:0000256" key="3">
    <source>
        <dbReference type="ARBA" id="ARBA00022449"/>
    </source>
</evidence>
<feature type="transmembrane region" description="Helical" evidence="11">
    <location>
        <begin position="160"/>
        <end position="180"/>
    </location>
</feature>
<dbReference type="Proteomes" id="UP001322277">
    <property type="component" value="Chromosome 4"/>
</dbReference>
<keyword evidence="14" id="KW-1185">Reference proteome</keyword>
<feature type="compositionally biased region" description="Polar residues" evidence="10">
    <location>
        <begin position="449"/>
        <end position="458"/>
    </location>
</feature>
<keyword evidence="3" id="KW-0050">Antiport</keyword>
<feature type="transmembrane region" description="Helical" evidence="11">
    <location>
        <begin position="200"/>
        <end position="227"/>
    </location>
</feature>
<evidence type="ECO:0000313" key="14">
    <source>
        <dbReference type="Proteomes" id="UP001322277"/>
    </source>
</evidence>
<sequence>MAISESSLAYHEPSITTIIILSGFLLLLNGVNFALDKLVYCGLIGQVFLGIAWGTPGAKWLPQEMEQSIMQLGYLGLILIVFEGGLSTSFRSLKANLLLSIGVAITGIAVPMGLSFTLGSMVGASPLQAFAAGAALCSTSLGTTFTVLGTSGLTTTRMGVVLTSAAMMDDVIGLIMVQIVSNLGGGGSGGFNAVTVVRPVLVSLGFATLVPAACKFIVGPLTLRLNAMREKSPGSKLDDILRLRQTALVLHTCWLFGLVVGGTFAGTSSLLAAYVAGATISWWDSEVPHLAARARSMTVASAVGSSSTTPNQKAVRTGSSIEASAAVASAAAAATATAPDVREPETYNSGVNIYEHYYSKAVEHVLKPFFFASIGFSVPITRMFSGPIVWRGVVYTILMMVSKMLCGLWLLSFASPLQTVQRVAAKISGASKKQSKKLAPGAQCAGTGTDASPNSGETRPQRDHQQHQQEDGQASEVPLQPFNPPQAANTPKNASPEPEMPVSVYPACILGFAMVARGEIGYLISALAESTGIFSGGTGAPNQPSELFLMVTWAITLCTIIGPICVGLLVNRVKRLEMQSGKGTNGGGRNVLGAWGLN</sequence>
<organism evidence="13 14">
    <name type="scientific">Colletotrichum destructivum</name>
    <dbReference type="NCBI Taxonomy" id="34406"/>
    <lineage>
        <taxon>Eukaryota</taxon>
        <taxon>Fungi</taxon>
        <taxon>Dikarya</taxon>
        <taxon>Ascomycota</taxon>
        <taxon>Pezizomycotina</taxon>
        <taxon>Sordariomycetes</taxon>
        <taxon>Hypocreomycetidae</taxon>
        <taxon>Glomerellales</taxon>
        <taxon>Glomerellaceae</taxon>
        <taxon>Colletotrichum</taxon>
        <taxon>Colletotrichum destructivum species complex</taxon>
    </lineage>
</organism>
<evidence type="ECO:0000313" key="13">
    <source>
        <dbReference type="EMBL" id="WQF82274.1"/>
    </source>
</evidence>
<keyword evidence="4 11" id="KW-0812">Transmembrane</keyword>
<protein>
    <submittedName>
        <fullName evidence="13">Cation/H+ exchanger, sodium/solute symporter superfamily</fullName>
    </submittedName>
</protein>
<dbReference type="InterPro" id="IPR006153">
    <property type="entry name" value="Cation/H_exchanger_TM"/>
</dbReference>
<keyword evidence="6" id="KW-0915">Sodium</keyword>
<dbReference type="Pfam" id="PF00999">
    <property type="entry name" value="Na_H_Exchanger"/>
    <property type="match status" value="1"/>
</dbReference>
<reference evidence="14" key="1">
    <citation type="journal article" date="2023" name="bioRxiv">
        <title>Complete genome of the Medicago anthracnose fungus, Colletotrichum destructivum, reveals a mini-chromosome-like region within a core chromosome.</title>
        <authorList>
            <person name="Lapalu N."/>
            <person name="Simon A."/>
            <person name="Lu A."/>
            <person name="Plaumann P.-L."/>
            <person name="Amselem J."/>
            <person name="Pigne S."/>
            <person name="Auger A."/>
            <person name="Koch C."/>
            <person name="Dallery J.-F."/>
            <person name="O'Connell R.J."/>
        </authorList>
    </citation>
    <scope>NUCLEOTIDE SEQUENCE [LARGE SCALE GENOMIC DNA]</scope>
    <source>
        <strain evidence="14">CBS 520.97</strain>
    </source>
</reference>
<dbReference type="AlphaFoldDB" id="A0AAX4IG66"/>
<feature type="transmembrane region" description="Helical" evidence="11">
    <location>
        <begin position="502"/>
        <end position="527"/>
    </location>
</feature>